<evidence type="ECO:0000256" key="2">
    <source>
        <dbReference type="ARBA" id="ARBA00005594"/>
    </source>
</evidence>
<dbReference type="SUPFAM" id="SSF52374">
    <property type="entry name" value="Nucleotidylyl transferase"/>
    <property type="match status" value="1"/>
</dbReference>
<dbReference type="NCBIfam" id="TIGR00233">
    <property type="entry name" value="trpS"/>
    <property type="match status" value="1"/>
</dbReference>
<feature type="region of interest" description="Disordered" evidence="15">
    <location>
        <begin position="214"/>
        <end position="239"/>
    </location>
</feature>
<dbReference type="Gene3D" id="3.40.50.620">
    <property type="entry name" value="HUPs"/>
    <property type="match status" value="1"/>
</dbReference>
<evidence type="ECO:0000256" key="6">
    <source>
        <dbReference type="ARBA" id="ARBA00022840"/>
    </source>
</evidence>
<organism evidence="16 17">
    <name type="scientific">Rhynocoris fuscipes</name>
    <dbReference type="NCBI Taxonomy" id="488301"/>
    <lineage>
        <taxon>Eukaryota</taxon>
        <taxon>Metazoa</taxon>
        <taxon>Ecdysozoa</taxon>
        <taxon>Arthropoda</taxon>
        <taxon>Hexapoda</taxon>
        <taxon>Insecta</taxon>
        <taxon>Pterygota</taxon>
        <taxon>Neoptera</taxon>
        <taxon>Paraneoptera</taxon>
        <taxon>Hemiptera</taxon>
        <taxon>Heteroptera</taxon>
        <taxon>Panheteroptera</taxon>
        <taxon>Cimicomorpha</taxon>
        <taxon>Reduviidae</taxon>
        <taxon>Harpactorinae</taxon>
        <taxon>Harpactorini</taxon>
        <taxon>Rhynocoris</taxon>
    </lineage>
</organism>
<evidence type="ECO:0000256" key="5">
    <source>
        <dbReference type="ARBA" id="ARBA00022741"/>
    </source>
</evidence>
<dbReference type="InterPro" id="IPR050203">
    <property type="entry name" value="Trp-tRNA_synthetase"/>
</dbReference>
<sequence>MKMKYLFQISKLGFKPDDIACLTRKVHSKDFKWPKRIFSGIQPTGKLHIGNYFGAVMRWKQLQDNNDSVMFCIADLHSITFPKEPKTLKSSIELMTATLLACGIDPSKSILFQQSKVPEHTNLAWILGTLTMMPRLYHFPQYKEKSANLKDIPLGLFTYPVLQAADILLYKSTHVPVGEDQVQHLHLAQHLVETFNNRFGITFPHPQCVVEDKTGGSRIKSLREPDKKMSKSHKDPKSRIEITDTPDEISQKLKKAVTDFTSALSYDPGSRPGVSNLIDIHALSTDSLQEEIVEEYAHLDTGMYKSVVAEALIEKLAPIRSEIFKLLDSPDYLRSVLRDGDLRAKEIAASTWKEVCHKVGLSEDSALGVSERLLHTG</sequence>
<name>A0AAW1DNU0_9HEMI</name>
<protein>
    <recommendedName>
        <fullName evidence="12">Tryptophan--tRNA ligase, mitochondrial</fullName>
        <ecNumber evidence="3">6.1.1.2</ecNumber>
    </recommendedName>
    <alternativeName>
        <fullName evidence="13">(Mt)TrpRS</fullName>
    </alternativeName>
    <alternativeName>
        <fullName evidence="9">Tryptophanyl-tRNA synthetase</fullName>
    </alternativeName>
</protein>
<evidence type="ECO:0000256" key="7">
    <source>
        <dbReference type="ARBA" id="ARBA00022917"/>
    </source>
</evidence>
<dbReference type="Pfam" id="PF00579">
    <property type="entry name" value="tRNA-synt_1b"/>
    <property type="match status" value="1"/>
</dbReference>
<dbReference type="PRINTS" id="PR01039">
    <property type="entry name" value="TRNASYNTHTRP"/>
</dbReference>
<proteinExistence type="inferred from homology"/>
<evidence type="ECO:0000256" key="9">
    <source>
        <dbReference type="ARBA" id="ARBA00030268"/>
    </source>
</evidence>
<dbReference type="GO" id="GO:0070183">
    <property type="term" value="P:mitochondrial tryptophanyl-tRNA aminoacylation"/>
    <property type="evidence" value="ECO:0007669"/>
    <property type="project" value="TreeGrafter"/>
</dbReference>
<dbReference type="InterPro" id="IPR024109">
    <property type="entry name" value="Trp-tRNA-ligase_bac-type"/>
</dbReference>
<dbReference type="Gene3D" id="1.10.240.10">
    <property type="entry name" value="Tyrosyl-Transfer RNA Synthetase"/>
    <property type="match status" value="1"/>
</dbReference>
<keyword evidence="7 14" id="KW-0648">Protein biosynthesis</keyword>
<comment type="catalytic activity">
    <reaction evidence="10">
        <text>tRNA(Trp) + L-tryptophan + ATP = L-tryptophyl-tRNA(Trp) + AMP + diphosphate + H(+)</text>
        <dbReference type="Rhea" id="RHEA:24080"/>
        <dbReference type="Rhea" id="RHEA-COMP:9671"/>
        <dbReference type="Rhea" id="RHEA-COMP:9705"/>
        <dbReference type="ChEBI" id="CHEBI:15378"/>
        <dbReference type="ChEBI" id="CHEBI:30616"/>
        <dbReference type="ChEBI" id="CHEBI:33019"/>
        <dbReference type="ChEBI" id="CHEBI:57912"/>
        <dbReference type="ChEBI" id="CHEBI:78442"/>
        <dbReference type="ChEBI" id="CHEBI:78535"/>
        <dbReference type="ChEBI" id="CHEBI:456215"/>
        <dbReference type="EC" id="6.1.1.2"/>
    </reaction>
</comment>
<keyword evidence="4 14" id="KW-0436">Ligase</keyword>
<evidence type="ECO:0000256" key="11">
    <source>
        <dbReference type="ARBA" id="ARBA00059972"/>
    </source>
</evidence>
<dbReference type="GO" id="GO:0005759">
    <property type="term" value="C:mitochondrial matrix"/>
    <property type="evidence" value="ECO:0007669"/>
    <property type="project" value="UniProtKB-SubCell"/>
</dbReference>
<evidence type="ECO:0000313" key="17">
    <source>
        <dbReference type="Proteomes" id="UP001461498"/>
    </source>
</evidence>
<dbReference type="FunFam" id="3.40.50.620:FF:000082">
    <property type="entry name" value="MSW1p Mitochondrial tryptophanyl-tRNA synthetase"/>
    <property type="match status" value="1"/>
</dbReference>
<evidence type="ECO:0000256" key="14">
    <source>
        <dbReference type="RuleBase" id="RU363036"/>
    </source>
</evidence>
<dbReference type="AlphaFoldDB" id="A0AAW1DNU0"/>
<evidence type="ECO:0000256" key="13">
    <source>
        <dbReference type="ARBA" id="ARBA00080951"/>
    </source>
</evidence>
<comment type="function">
    <text evidence="11">Catalyzes the attachment of tryptophan to tRNA(Trp) in a two-step reaction: tryptophan is first activated by ATP to form Trp-AMP and then transferred to the acceptor end of tRNA(Trp).</text>
</comment>
<dbReference type="PANTHER" id="PTHR43766:SF1">
    <property type="entry name" value="TRYPTOPHAN--TRNA LIGASE, MITOCHONDRIAL"/>
    <property type="match status" value="1"/>
</dbReference>
<dbReference type="EMBL" id="JAPXFL010000001">
    <property type="protein sequence ID" value="KAK9511655.1"/>
    <property type="molecule type" value="Genomic_DNA"/>
</dbReference>
<dbReference type="GO" id="GO:0004830">
    <property type="term" value="F:tryptophan-tRNA ligase activity"/>
    <property type="evidence" value="ECO:0007669"/>
    <property type="project" value="UniProtKB-EC"/>
</dbReference>
<reference evidence="16 17" key="1">
    <citation type="submission" date="2022-12" db="EMBL/GenBank/DDBJ databases">
        <title>Chromosome-level genome assembly of true bugs.</title>
        <authorList>
            <person name="Ma L."/>
            <person name="Li H."/>
        </authorList>
    </citation>
    <scope>NUCLEOTIDE SEQUENCE [LARGE SCALE GENOMIC DNA]</scope>
    <source>
        <strain evidence="16">Lab_2022b</strain>
    </source>
</reference>
<comment type="caution">
    <text evidence="16">The sequence shown here is derived from an EMBL/GenBank/DDBJ whole genome shotgun (WGS) entry which is preliminary data.</text>
</comment>
<accession>A0AAW1DNU0</accession>
<dbReference type="FunFam" id="1.10.240.10:FF:000002">
    <property type="entry name" value="Tryptophan--tRNA ligase"/>
    <property type="match status" value="1"/>
</dbReference>
<gene>
    <name evidence="16" type="ORF">O3M35_000275</name>
</gene>
<evidence type="ECO:0000256" key="15">
    <source>
        <dbReference type="SAM" id="MobiDB-lite"/>
    </source>
</evidence>
<evidence type="ECO:0000256" key="8">
    <source>
        <dbReference type="ARBA" id="ARBA00023146"/>
    </source>
</evidence>
<dbReference type="CDD" id="cd00806">
    <property type="entry name" value="TrpRS_core"/>
    <property type="match status" value="1"/>
</dbReference>
<evidence type="ECO:0000256" key="10">
    <source>
        <dbReference type="ARBA" id="ARBA00049929"/>
    </source>
</evidence>
<evidence type="ECO:0000256" key="1">
    <source>
        <dbReference type="ARBA" id="ARBA00004305"/>
    </source>
</evidence>
<dbReference type="InterPro" id="IPR001412">
    <property type="entry name" value="aa-tRNA-synth_I_CS"/>
</dbReference>
<keyword evidence="8 14" id="KW-0030">Aminoacyl-tRNA synthetase</keyword>
<keyword evidence="6 14" id="KW-0067">ATP-binding</keyword>
<dbReference type="InterPro" id="IPR014729">
    <property type="entry name" value="Rossmann-like_a/b/a_fold"/>
</dbReference>
<keyword evidence="17" id="KW-1185">Reference proteome</keyword>
<dbReference type="InterPro" id="IPR002305">
    <property type="entry name" value="aa-tRNA-synth_Ic"/>
</dbReference>
<dbReference type="EC" id="6.1.1.2" evidence="3"/>
<dbReference type="GO" id="GO:0005524">
    <property type="term" value="F:ATP binding"/>
    <property type="evidence" value="ECO:0007669"/>
    <property type="project" value="UniProtKB-KW"/>
</dbReference>
<dbReference type="HAMAP" id="MF_00140_B">
    <property type="entry name" value="Trp_tRNA_synth_B"/>
    <property type="match status" value="1"/>
</dbReference>
<comment type="similarity">
    <text evidence="2 14">Belongs to the class-I aminoacyl-tRNA synthetase family.</text>
</comment>
<dbReference type="PROSITE" id="PS00178">
    <property type="entry name" value="AA_TRNA_LIGASE_I"/>
    <property type="match status" value="1"/>
</dbReference>
<evidence type="ECO:0000256" key="12">
    <source>
        <dbReference type="ARBA" id="ARBA00069760"/>
    </source>
</evidence>
<dbReference type="InterPro" id="IPR002306">
    <property type="entry name" value="Trp-tRNA-ligase"/>
</dbReference>
<comment type="subcellular location">
    <subcellularLocation>
        <location evidence="1">Mitochondrion matrix</location>
    </subcellularLocation>
</comment>
<keyword evidence="5 14" id="KW-0547">Nucleotide-binding</keyword>
<evidence type="ECO:0000256" key="4">
    <source>
        <dbReference type="ARBA" id="ARBA00022598"/>
    </source>
</evidence>
<dbReference type="Proteomes" id="UP001461498">
    <property type="component" value="Unassembled WGS sequence"/>
</dbReference>
<evidence type="ECO:0000313" key="16">
    <source>
        <dbReference type="EMBL" id="KAK9511655.1"/>
    </source>
</evidence>
<evidence type="ECO:0000256" key="3">
    <source>
        <dbReference type="ARBA" id="ARBA00013161"/>
    </source>
</evidence>
<dbReference type="PANTHER" id="PTHR43766">
    <property type="entry name" value="TRYPTOPHAN--TRNA LIGASE, MITOCHONDRIAL"/>
    <property type="match status" value="1"/>
</dbReference>